<evidence type="ECO:0000313" key="2">
    <source>
        <dbReference type="EMBL" id="CAD7404030.1"/>
    </source>
</evidence>
<organism evidence="2">
    <name type="scientific">Timema poppense</name>
    <name type="common">Walking stick</name>
    <dbReference type="NCBI Taxonomy" id="170557"/>
    <lineage>
        <taxon>Eukaryota</taxon>
        <taxon>Metazoa</taxon>
        <taxon>Ecdysozoa</taxon>
        <taxon>Arthropoda</taxon>
        <taxon>Hexapoda</taxon>
        <taxon>Insecta</taxon>
        <taxon>Pterygota</taxon>
        <taxon>Neoptera</taxon>
        <taxon>Polyneoptera</taxon>
        <taxon>Phasmatodea</taxon>
        <taxon>Timematodea</taxon>
        <taxon>Timematoidea</taxon>
        <taxon>Timematidae</taxon>
        <taxon>Timema</taxon>
    </lineage>
</organism>
<dbReference type="InterPro" id="IPR052808">
    <property type="entry name" value="GPCR_Mth-like"/>
</dbReference>
<name>A0A7R9CYT6_TIMPO</name>
<keyword evidence="1" id="KW-0812">Transmembrane</keyword>
<dbReference type="PANTHER" id="PTHR46953:SF1">
    <property type="entry name" value="G-PROTEIN COUPLED RECEPTOR MTH-LIKE 1-RELATED"/>
    <property type="match status" value="1"/>
</dbReference>
<keyword evidence="1" id="KW-0472">Membrane</keyword>
<accession>A0A7R9CYT6</accession>
<keyword evidence="1" id="KW-1133">Transmembrane helix</keyword>
<proteinExistence type="predicted"/>
<dbReference type="Gene3D" id="1.20.1070.10">
    <property type="entry name" value="Rhodopsin 7-helix transmembrane proteins"/>
    <property type="match status" value="1"/>
</dbReference>
<reference evidence="2" key="1">
    <citation type="submission" date="2020-11" db="EMBL/GenBank/DDBJ databases">
        <authorList>
            <person name="Tran Van P."/>
        </authorList>
    </citation>
    <scope>NUCLEOTIDE SEQUENCE</scope>
</reference>
<sequence>MPRPLRVLRPAGCSAVTLYALRLAREDAHYGILPPQGTVVERDRKKCIYYSLYAWGSTILISVISLIMEFTPGIPDTFLKPGFGKKTCWFERSPIFFFFSGYFLPWPVDIPRVLDSSSPASRLFPSEQSSSSKEQPPTSHLYPLNLLLPYSVFQASLVHQRYSSLCRLSSATEKTGFTQVHPKEGCSIWPMPCDIVGKYLGRLKMLNSKSFLYVRK</sequence>
<evidence type="ECO:0000256" key="1">
    <source>
        <dbReference type="SAM" id="Phobius"/>
    </source>
</evidence>
<dbReference type="EMBL" id="OD002044">
    <property type="protein sequence ID" value="CAD7404030.1"/>
    <property type="molecule type" value="Genomic_DNA"/>
</dbReference>
<dbReference type="AlphaFoldDB" id="A0A7R9CYT6"/>
<gene>
    <name evidence="2" type="ORF">TPSB3V08_LOCUS4305</name>
</gene>
<protein>
    <submittedName>
        <fullName evidence="2">Uncharacterized protein</fullName>
    </submittedName>
</protein>
<feature type="transmembrane region" description="Helical" evidence="1">
    <location>
        <begin position="52"/>
        <end position="74"/>
    </location>
</feature>
<dbReference type="PANTHER" id="PTHR46953">
    <property type="entry name" value="G-PROTEIN COUPLED RECEPTOR MTH-LIKE 1-RELATED"/>
    <property type="match status" value="1"/>
</dbReference>